<dbReference type="InterPro" id="IPR010502">
    <property type="entry name" value="Carb-bd_dom_fam9"/>
</dbReference>
<accession>A0ABN6KXB2</accession>
<name>A0ABN6KXB2_9FLAO</name>
<reference evidence="3 4" key="1">
    <citation type="journal article" date="2022" name="Int. J. Syst. Evol. Microbiol.">
        <title>Flavobacterium ammonificans sp. nov. and Flavobacterium ammoniigenes sp. nov., ammonifying bacteria isolated from surface river water.</title>
        <authorList>
            <person name="Watanabe K."/>
            <person name="Kitamura T."/>
            <person name="Ogata Y."/>
            <person name="Shindo C."/>
            <person name="Suda W."/>
        </authorList>
    </citation>
    <scope>NUCLEOTIDE SEQUENCE [LARGE SCALE GENOMIC DNA]</scope>
    <source>
        <strain evidence="3 4">GENT5</strain>
    </source>
</reference>
<evidence type="ECO:0000259" key="2">
    <source>
        <dbReference type="Pfam" id="PF19313"/>
    </source>
</evidence>
<dbReference type="Proteomes" id="UP001319867">
    <property type="component" value="Chromosome"/>
</dbReference>
<dbReference type="Gene3D" id="2.60.40.1190">
    <property type="match status" value="1"/>
</dbReference>
<reference evidence="3 4" key="2">
    <citation type="journal article" date="2022" name="Microorganisms">
        <title>Complete Genome Sequences of Two Flavobacterium ammonificans Strains and a Flavobacterium ammoniigenes Strain of Ammonifying Bacterioplankton Isolated from Surface River Water.</title>
        <authorList>
            <person name="Suda W."/>
            <person name="Ogata Y."/>
            <person name="Shindo C."/>
            <person name="Watanabe K."/>
        </authorList>
    </citation>
    <scope>NUCLEOTIDE SEQUENCE [LARGE SCALE GENOMIC DNA]</scope>
    <source>
        <strain evidence="3 4">GENT5</strain>
    </source>
</reference>
<keyword evidence="4" id="KW-1185">Reference proteome</keyword>
<feature type="domain" description="DUF5916" evidence="2">
    <location>
        <begin position="227"/>
        <end position="801"/>
    </location>
</feature>
<gene>
    <name evidence="3" type="ORF">GENT5_01700</name>
</gene>
<dbReference type="CDD" id="cd09618">
    <property type="entry name" value="CBM9_like_2"/>
    <property type="match status" value="1"/>
</dbReference>
<proteinExistence type="predicted"/>
<sequence>MKYTFSLLFFFFLCFGYSQKKTLNTQFTAEKIIIDGKFDEGAWLKADVAKDFVMWMPDNGTPEPKNTRTEVRVTYDNEAVYFAATMYDDEPSKILKELSQRDNSGTADRVGIFINGYNDGQQEFSFIVSASGVQEDFLFTESNGEDSSWNAIWESKTQITDFGWTAEIKIPYAALRFSSEKKQTWGINFIRDFRRARTFYSWNLIDNKINSRGNQEGVLNGIENIITPTRLFLIPYSSFYLNSNATQKTKGDLKGGVDIKYGINDAFTLDAILVPDFGQTTFDNVILNLGPFEQQFNENRPFFTEGTELFSKGNLFYSRRIGGSPTINADLNTNESFTTYPAKVNLLNALKISGRTKNGLGIGVLNAVTEKTEATITNDITGATRKALIEPLANYNVMVLDQRFGTNSSVSFVNTNVTRNGNGRDGNVSALLFDLNTKKNTYNLNGDYKYSVVNGFGIDNKKGFSSSINFGETSGKFQYSAGAEYISRDFDKDDMGIQFQSNYHALYSNWNYRLLSPTKTFNMFNVFVNLYSEFDNRSGRIQQGMVNLNINSMTKKNNFFGGGFNTRPIKTYDFYEPRTQNQSRFLEIPEVINAYIYYSSNYNNRFAIEINPSYGIANEKGRIGYGLSISPRYRFSDQFSLNYSIDYSQQVNNLGFVGNNDITNEIFMGRRDRTTYINTIQGKFTINSDMNFNLSLRHYLSYATYNQYYNLQNDGTLMPTSNFTQNSNSNFNAWNLDLSYSWWFAPGSQISILYRNNAALFENEFKRDLGTNIRNVIDKDALNHVFSVSVRYFIDYNSLKK</sequence>
<organism evidence="3 4">
    <name type="scientific">Flavobacterium ammoniigenes</name>
    <dbReference type="NCBI Taxonomy" id="1751095"/>
    <lineage>
        <taxon>Bacteria</taxon>
        <taxon>Pseudomonadati</taxon>
        <taxon>Bacteroidota</taxon>
        <taxon>Flavobacteriia</taxon>
        <taxon>Flavobacteriales</taxon>
        <taxon>Flavobacteriaceae</taxon>
        <taxon>Flavobacterium</taxon>
    </lineage>
</organism>
<feature type="domain" description="Carbohydrate-binding" evidence="1">
    <location>
        <begin position="34"/>
        <end position="189"/>
    </location>
</feature>
<dbReference type="Pfam" id="PF19313">
    <property type="entry name" value="DUF5916"/>
    <property type="match status" value="1"/>
</dbReference>
<dbReference type="EMBL" id="AP025184">
    <property type="protein sequence ID" value="BDB53865.1"/>
    <property type="molecule type" value="Genomic_DNA"/>
</dbReference>
<dbReference type="SUPFAM" id="SSF49344">
    <property type="entry name" value="CBD9-like"/>
    <property type="match status" value="1"/>
</dbReference>
<evidence type="ECO:0000313" key="3">
    <source>
        <dbReference type="EMBL" id="BDB53865.1"/>
    </source>
</evidence>
<dbReference type="RefSeq" id="WP_229317505.1">
    <property type="nucleotide sequence ID" value="NZ_AP025184.1"/>
</dbReference>
<evidence type="ECO:0000259" key="1">
    <source>
        <dbReference type="Pfam" id="PF06452"/>
    </source>
</evidence>
<dbReference type="InterPro" id="IPR045670">
    <property type="entry name" value="DUF5916"/>
</dbReference>
<protein>
    <recommendedName>
        <fullName evidence="5">Carbohydrate family 9 binding domain-like</fullName>
    </recommendedName>
</protein>
<dbReference type="Pfam" id="PF06452">
    <property type="entry name" value="CBM9_1"/>
    <property type="match status" value="1"/>
</dbReference>
<evidence type="ECO:0000313" key="4">
    <source>
        <dbReference type="Proteomes" id="UP001319867"/>
    </source>
</evidence>
<evidence type="ECO:0008006" key="5">
    <source>
        <dbReference type="Google" id="ProtNLM"/>
    </source>
</evidence>